<dbReference type="GO" id="GO:0043161">
    <property type="term" value="P:proteasome-mediated ubiquitin-dependent protein catabolic process"/>
    <property type="evidence" value="ECO:0007669"/>
    <property type="project" value="TreeGrafter"/>
</dbReference>
<dbReference type="EMBL" id="OV696702">
    <property type="protein sequence ID" value="CAH1249735.1"/>
    <property type="molecule type" value="Genomic_DNA"/>
</dbReference>
<keyword evidence="3" id="KW-1185">Reference proteome</keyword>
<feature type="compositionally biased region" description="Basic and acidic residues" evidence="1">
    <location>
        <begin position="44"/>
        <end position="54"/>
    </location>
</feature>
<evidence type="ECO:0000256" key="1">
    <source>
        <dbReference type="SAM" id="MobiDB-lite"/>
    </source>
</evidence>
<sequence length="196" mass="21632">MYAANPQQASEDSRKDTGVHKLQGPPNVNELRQNPMYAANQKQASEDPRKDTGVHKLQNPPNPDELQPSPTYGGANCYQPAPEAQNKDKAPIKFGGAGQGPCHFRIVGGLAVSSTNEIFVTDKLEKRIRVFRMNGAFLRSFPTENMDPWDIATGRNDSLWVVLQKPLEKFLYQMSQEGQVLAKCGPYVEVATCTVG</sequence>
<dbReference type="SUPFAM" id="SSF101898">
    <property type="entry name" value="NHL repeat"/>
    <property type="match status" value="1"/>
</dbReference>
<dbReference type="Gene3D" id="2.120.10.30">
    <property type="entry name" value="TolB, C-terminal domain"/>
    <property type="match status" value="1"/>
</dbReference>
<accession>A0A8J9Z8N3</accession>
<dbReference type="InterPro" id="IPR050952">
    <property type="entry name" value="TRIM-NHL_E3_ligases"/>
</dbReference>
<proteinExistence type="predicted"/>
<name>A0A8J9Z8N3_BRALA</name>
<evidence type="ECO:0000313" key="2">
    <source>
        <dbReference type="EMBL" id="CAH1249735.1"/>
    </source>
</evidence>
<protein>
    <submittedName>
        <fullName evidence="2">Hypp8674 protein</fullName>
    </submittedName>
</protein>
<feature type="region of interest" description="Disordered" evidence="1">
    <location>
        <begin position="1"/>
        <end position="93"/>
    </location>
</feature>
<dbReference type="PANTHER" id="PTHR24104">
    <property type="entry name" value="E3 UBIQUITIN-PROTEIN LIGASE NHLRC1-RELATED"/>
    <property type="match status" value="1"/>
</dbReference>
<dbReference type="PANTHER" id="PTHR24104:SF50">
    <property type="entry name" value="SMP-30_GLUCONOLACTONASE_LRE-LIKE REGION DOMAIN-CONTAINING PROTEIN"/>
    <property type="match status" value="1"/>
</dbReference>
<organism evidence="2 3">
    <name type="scientific">Branchiostoma lanceolatum</name>
    <name type="common">Common lancelet</name>
    <name type="synonym">Amphioxus lanceolatum</name>
    <dbReference type="NCBI Taxonomy" id="7740"/>
    <lineage>
        <taxon>Eukaryota</taxon>
        <taxon>Metazoa</taxon>
        <taxon>Chordata</taxon>
        <taxon>Cephalochordata</taxon>
        <taxon>Leptocardii</taxon>
        <taxon>Amphioxiformes</taxon>
        <taxon>Branchiostomatidae</taxon>
        <taxon>Branchiostoma</taxon>
    </lineage>
</organism>
<dbReference type="GO" id="GO:0000209">
    <property type="term" value="P:protein polyubiquitination"/>
    <property type="evidence" value="ECO:0007669"/>
    <property type="project" value="TreeGrafter"/>
</dbReference>
<evidence type="ECO:0000313" key="3">
    <source>
        <dbReference type="Proteomes" id="UP000838412"/>
    </source>
</evidence>
<dbReference type="AlphaFoldDB" id="A0A8J9Z8N3"/>
<dbReference type="GO" id="GO:0061630">
    <property type="term" value="F:ubiquitin protein ligase activity"/>
    <property type="evidence" value="ECO:0007669"/>
    <property type="project" value="TreeGrafter"/>
</dbReference>
<gene>
    <name evidence="2" type="primary">Hypp8674</name>
    <name evidence="2" type="ORF">BLAG_LOCUS10739</name>
</gene>
<dbReference type="Proteomes" id="UP000838412">
    <property type="component" value="Chromosome 17"/>
</dbReference>
<dbReference type="InterPro" id="IPR011042">
    <property type="entry name" value="6-blade_b-propeller_TolB-like"/>
</dbReference>
<feature type="compositionally biased region" description="Polar residues" evidence="1">
    <location>
        <begin position="1"/>
        <end position="10"/>
    </location>
</feature>
<reference evidence="2" key="1">
    <citation type="submission" date="2022-01" db="EMBL/GenBank/DDBJ databases">
        <authorList>
            <person name="Braso-Vives M."/>
        </authorList>
    </citation>
    <scope>NUCLEOTIDE SEQUENCE</scope>
</reference>